<evidence type="ECO:0000256" key="4">
    <source>
        <dbReference type="ARBA" id="ARBA00022989"/>
    </source>
</evidence>
<keyword evidence="3 6" id="KW-0812">Transmembrane</keyword>
<evidence type="ECO:0000256" key="6">
    <source>
        <dbReference type="SAM" id="Phobius"/>
    </source>
</evidence>
<feature type="transmembrane region" description="Helical" evidence="6">
    <location>
        <begin position="283"/>
        <end position="306"/>
    </location>
</feature>
<feature type="transmembrane region" description="Helical" evidence="6">
    <location>
        <begin position="350"/>
        <end position="373"/>
    </location>
</feature>
<evidence type="ECO:0000313" key="7">
    <source>
        <dbReference type="EMBL" id="MBE8716576.1"/>
    </source>
</evidence>
<proteinExistence type="predicted"/>
<dbReference type="GO" id="GO:0022857">
    <property type="term" value="F:transmembrane transporter activity"/>
    <property type="evidence" value="ECO:0007669"/>
    <property type="project" value="InterPro"/>
</dbReference>
<dbReference type="InterPro" id="IPR011701">
    <property type="entry name" value="MFS"/>
</dbReference>
<dbReference type="AlphaFoldDB" id="A0A928YSM7"/>
<dbReference type="SUPFAM" id="SSF103473">
    <property type="entry name" value="MFS general substrate transporter"/>
    <property type="match status" value="1"/>
</dbReference>
<comment type="subcellular location">
    <subcellularLocation>
        <location evidence="1">Membrane</location>
        <topology evidence="1">Multi-pass membrane protein</topology>
    </subcellularLocation>
</comment>
<dbReference type="Gene3D" id="1.20.1250.20">
    <property type="entry name" value="MFS general substrate transporter like domains"/>
    <property type="match status" value="1"/>
</dbReference>
<sequence>MTDPASTRHFFRLFIALSLLSGLTIGMNKILVTLLGLSLSLENWQMGVISGVETLAMAAATLPAGILLSRYSPRVIYAIVSVILFFVYLGISHIQQWELLVLTMVACGLCIAFRIVAMSSSFLQRLPEIGTHRAGWYKGTLSLGVMAMGPLAGHFLSENFGISFAFSVSASCFLAMGLLGWYALPAAPAPHKKAKYQKGWLAAIWQQNDIRHACLYESFGNCLAGFFGTFILVITLREQSWENNLAVTLLVVYGLTYVSVLLGAGKLLILASNVQLYRVSHGLLIPGTLLLAFASHPVFFFMGAIINATGLGLNNLVNMATIARSKSDKSHVSGVLTLSQMTGGTCGAVVGGWLGTAIGLQPVFLLLALPWIFRITKDRLAVRAQSTTEAG</sequence>
<feature type="transmembrane region" description="Helical" evidence="6">
    <location>
        <begin position="214"/>
        <end position="234"/>
    </location>
</feature>
<feature type="transmembrane region" description="Helical" evidence="6">
    <location>
        <begin position="162"/>
        <end position="184"/>
    </location>
</feature>
<dbReference type="GO" id="GO:0016020">
    <property type="term" value="C:membrane"/>
    <property type="evidence" value="ECO:0007669"/>
    <property type="project" value="UniProtKB-SubCell"/>
</dbReference>
<keyword evidence="2" id="KW-0813">Transport</keyword>
<dbReference type="RefSeq" id="WP_193907746.1">
    <property type="nucleotide sequence ID" value="NZ_PRDL01000001.1"/>
</dbReference>
<feature type="transmembrane region" description="Helical" evidence="6">
    <location>
        <begin position="44"/>
        <end position="68"/>
    </location>
</feature>
<organism evidence="7 8">
    <name type="scientific">Cellvibrio polysaccharolyticus</name>
    <dbReference type="NCBI Taxonomy" id="2082724"/>
    <lineage>
        <taxon>Bacteria</taxon>
        <taxon>Pseudomonadati</taxon>
        <taxon>Pseudomonadota</taxon>
        <taxon>Gammaproteobacteria</taxon>
        <taxon>Cellvibrionales</taxon>
        <taxon>Cellvibrionaceae</taxon>
        <taxon>Cellvibrio</taxon>
    </lineage>
</organism>
<dbReference type="Proteomes" id="UP000652567">
    <property type="component" value="Unassembled WGS sequence"/>
</dbReference>
<keyword evidence="5 6" id="KW-0472">Membrane</keyword>
<comment type="caution">
    <text evidence="7">The sequence shown here is derived from an EMBL/GenBank/DDBJ whole genome shotgun (WGS) entry which is preliminary data.</text>
</comment>
<protein>
    <submittedName>
        <fullName evidence="7">MFS transporter</fullName>
    </submittedName>
</protein>
<dbReference type="Pfam" id="PF07690">
    <property type="entry name" value="MFS_1"/>
    <property type="match status" value="1"/>
</dbReference>
<keyword evidence="8" id="KW-1185">Reference proteome</keyword>
<dbReference type="InterPro" id="IPR036259">
    <property type="entry name" value="MFS_trans_sf"/>
</dbReference>
<accession>A0A928YSM7</accession>
<gene>
    <name evidence="7" type="ORF">C4F51_05170</name>
</gene>
<feature type="transmembrane region" description="Helical" evidence="6">
    <location>
        <begin position="246"/>
        <end position="271"/>
    </location>
</feature>
<name>A0A928YSM7_9GAMM</name>
<dbReference type="PANTHER" id="PTHR42718">
    <property type="entry name" value="MAJOR FACILITATOR SUPERFAMILY MULTIDRUG TRANSPORTER MFSC"/>
    <property type="match status" value="1"/>
</dbReference>
<reference evidence="7" key="1">
    <citation type="submission" date="2018-07" db="EMBL/GenBank/DDBJ databases">
        <title>Genome assembly of strain Ka43.</title>
        <authorList>
            <person name="Kukolya J."/>
            <person name="Nagy I."/>
            <person name="Horvath B."/>
            <person name="Toth A."/>
        </authorList>
    </citation>
    <scope>NUCLEOTIDE SEQUENCE</scope>
    <source>
        <strain evidence="7">KB43</strain>
    </source>
</reference>
<evidence type="ECO:0000256" key="2">
    <source>
        <dbReference type="ARBA" id="ARBA00022448"/>
    </source>
</evidence>
<feature type="transmembrane region" description="Helical" evidence="6">
    <location>
        <begin position="100"/>
        <end position="123"/>
    </location>
</feature>
<feature type="transmembrane region" description="Helical" evidence="6">
    <location>
        <begin position="12"/>
        <end position="32"/>
    </location>
</feature>
<evidence type="ECO:0000256" key="3">
    <source>
        <dbReference type="ARBA" id="ARBA00022692"/>
    </source>
</evidence>
<dbReference type="EMBL" id="PRDL01000001">
    <property type="protein sequence ID" value="MBE8716576.1"/>
    <property type="molecule type" value="Genomic_DNA"/>
</dbReference>
<evidence type="ECO:0000313" key="8">
    <source>
        <dbReference type="Proteomes" id="UP000652567"/>
    </source>
</evidence>
<keyword evidence="4 6" id="KW-1133">Transmembrane helix</keyword>
<evidence type="ECO:0000256" key="1">
    <source>
        <dbReference type="ARBA" id="ARBA00004141"/>
    </source>
</evidence>
<evidence type="ECO:0000256" key="5">
    <source>
        <dbReference type="ARBA" id="ARBA00023136"/>
    </source>
</evidence>
<dbReference type="PANTHER" id="PTHR42718:SF9">
    <property type="entry name" value="MAJOR FACILITATOR SUPERFAMILY MULTIDRUG TRANSPORTER MFSC"/>
    <property type="match status" value="1"/>
</dbReference>
<feature type="transmembrane region" description="Helical" evidence="6">
    <location>
        <begin position="75"/>
        <end position="94"/>
    </location>
</feature>
<feature type="transmembrane region" description="Helical" evidence="6">
    <location>
        <begin position="135"/>
        <end position="156"/>
    </location>
</feature>